<sequence length="479" mass="53544">MIGGVAKRACPCGVCESWNQPAICASCVNFRLIENYKLLKRLSQDCEALRSHLNLLLKAKREADEQHHWRLEHAEHISKLQDCLLAGKEKIVKGKSRQEQMQISLENCTKLLASASDQLTRKKTQQLGQFYPDLIRAQRLHHTAVAAEVSQKRRQVMRQLCKVLPLRCLTAGDARAQGRGGNAIKQFLICGARLPNGEEILSLPPNEVAASLGYMVHLVNLAARYMAAPLLHSAVFAASSSRIWQQNSYWDARPASHSEEYPLFVPRKGSQSGVSVESIRLEKSSSNSGYLSLEKPSYDESSDRGMSSIALISTRPQEMHNDVEKGMKLLNRSVTCILTYGYDLFSLPVPSNLSTYEAFAELLSIFSSKEARLRATYLLSARHASGDGSLERIGVSTSGLQDQVVSSCPKVVSFTVIPLEAWWIICMDLFMLVEITSVWKGFGSPWRACLMDGTWLSILPCHHHHVFRKMWNTGRVLCL</sequence>
<evidence type="ECO:0000313" key="2">
    <source>
        <dbReference type="Proteomes" id="UP001162992"/>
    </source>
</evidence>
<proteinExistence type="predicted"/>
<dbReference type="EMBL" id="CM055092">
    <property type="protein sequence ID" value="KAJ7570677.1"/>
    <property type="molecule type" value="Genomic_DNA"/>
</dbReference>
<dbReference type="Proteomes" id="UP001162992">
    <property type="component" value="Chromosome 1"/>
</dbReference>
<organism evidence="1 2">
    <name type="scientific">Diphasiastrum complanatum</name>
    <name type="common">Issler's clubmoss</name>
    <name type="synonym">Lycopodium complanatum</name>
    <dbReference type="NCBI Taxonomy" id="34168"/>
    <lineage>
        <taxon>Eukaryota</taxon>
        <taxon>Viridiplantae</taxon>
        <taxon>Streptophyta</taxon>
        <taxon>Embryophyta</taxon>
        <taxon>Tracheophyta</taxon>
        <taxon>Lycopodiopsida</taxon>
        <taxon>Lycopodiales</taxon>
        <taxon>Lycopodiaceae</taxon>
        <taxon>Lycopodioideae</taxon>
        <taxon>Diphasiastrum</taxon>
    </lineage>
</organism>
<evidence type="ECO:0000313" key="1">
    <source>
        <dbReference type="EMBL" id="KAJ7570677.1"/>
    </source>
</evidence>
<accession>A0ACC2EW41</accession>
<protein>
    <submittedName>
        <fullName evidence="1">Uncharacterized protein</fullName>
    </submittedName>
</protein>
<keyword evidence="2" id="KW-1185">Reference proteome</keyword>
<gene>
    <name evidence="1" type="ORF">O6H91_01G131100</name>
</gene>
<comment type="caution">
    <text evidence="1">The sequence shown here is derived from an EMBL/GenBank/DDBJ whole genome shotgun (WGS) entry which is preliminary data.</text>
</comment>
<name>A0ACC2EW41_DIPCM</name>
<reference evidence="2" key="1">
    <citation type="journal article" date="2024" name="Proc. Natl. Acad. Sci. U.S.A.">
        <title>Extraordinary preservation of gene collinearity over three hundred million years revealed in homosporous lycophytes.</title>
        <authorList>
            <person name="Li C."/>
            <person name="Wickell D."/>
            <person name="Kuo L.Y."/>
            <person name="Chen X."/>
            <person name="Nie B."/>
            <person name="Liao X."/>
            <person name="Peng D."/>
            <person name="Ji J."/>
            <person name="Jenkins J."/>
            <person name="Williams M."/>
            <person name="Shu S."/>
            <person name="Plott C."/>
            <person name="Barry K."/>
            <person name="Rajasekar S."/>
            <person name="Grimwood J."/>
            <person name="Han X."/>
            <person name="Sun S."/>
            <person name="Hou Z."/>
            <person name="He W."/>
            <person name="Dai G."/>
            <person name="Sun C."/>
            <person name="Schmutz J."/>
            <person name="Leebens-Mack J.H."/>
            <person name="Li F.W."/>
            <person name="Wang L."/>
        </authorList>
    </citation>
    <scope>NUCLEOTIDE SEQUENCE [LARGE SCALE GENOMIC DNA]</scope>
    <source>
        <strain evidence="2">cv. PW_Plant_1</strain>
    </source>
</reference>